<dbReference type="SUPFAM" id="SSF63380">
    <property type="entry name" value="Riboflavin synthase domain-like"/>
    <property type="match status" value="1"/>
</dbReference>
<dbReference type="SUPFAM" id="SSF52343">
    <property type="entry name" value="Ferredoxin reductase-like, C-terminal NADP-linked domain"/>
    <property type="match status" value="1"/>
</dbReference>
<evidence type="ECO:0000313" key="9">
    <source>
        <dbReference type="Proteomes" id="UP000257139"/>
    </source>
</evidence>
<dbReference type="InterPro" id="IPR039261">
    <property type="entry name" value="FNR_nucleotide-bd"/>
</dbReference>
<keyword evidence="8" id="KW-0560">Oxidoreductase</keyword>
<dbReference type="PANTHER" id="PTHR30212">
    <property type="entry name" value="PROTEIN YIIM"/>
    <property type="match status" value="1"/>
</dbReference>
<evidence type="ECO:0000259" key="7">
    <source>
        <dbReference type="PROSITE" id="PS51384"/>
    </source>
</evidence>
<keyword evidence="3" id="KW-0408">Iron</keyword>
<evidence type="ECO:0000256" key="4">
    <source>
        <dbReference type="ARBA" id="ARBA00023014"/>
    </source>
</evidence>
<dbReference type="PRINTS" id="PR00409">
    <property type="entry name" value="PHDIOXRDTASE"/>
</dbReference>
<comment type="caution">
    <text evidence="8">The sequence shown here is derived from an EMBL/GenBank/DDBJ whole genome shotgun (WGS) entry which is preliminary data.</text>
</comment>
<dbReference type="PROSITE" id="PS51085">
    <property type="entry name" value="2FE2S_FER_2"/>
    <property type="match status" value="1"/>
</dbReference>
<dbReference type="InterPro" id="IPR036010">
    <property type="entry name" value="2Fe-2S_ferredoxin-like_sf"/>
</dbReference>
<dbReference type="Gene3D" id="2.40.30.10">
    <property type="entry name" value="Translation factors"/>
    <property type="match status" value="1"/>
</dbReference>
<dbReference type="CDD" id="cd06185">
    <property type="entry name" value="PDR_like"/>
    <property type="match status" value="1"/>
</dbReference>
<dbReference type="GO" id="GO:0051537">
    <property type="term" value="F:2 iron, 2 sulfur cluster binding"/>
    <property type="evidence" value="ECO:0007669"/>
    <property type="project" value="UniProtKB-KW"/>
</dbReference>
<dbReference type="InterPro" id="IPR012675">
    <property type="entry name" value="Beta-grasp_dom_sf"/>
</dbReference>
<accession>A0A7Z7JFB3</accession>
<dbReference type="InterPro" id="IPR052353">
    <property type="entry name" value="Benzoxazolinone_Detox_Enz"/>
</dbReference>
<evidence type="ECO:0000313" key="8">
    <source>
        <dbReference type="EMBL" id="SPC25536.1"/>
    </source>
</evidence>
<dbReference type="GO" id="GO:0016491">
    <property type="term" value="F:oxidoreductase activity"/>
    <property type="evidence" value="ECO:0007669"/>
    <property type="project" value="UniProtKB-KW"/>
</dbReference>
<protein>
    <submittedName>
        <fullName evidence="8">Oxidoreductase NdmD</fullName>
        <ecNumber evidence="8">1.-.-.-</ecNumber>
    </submittedName>
</protein>
<dbReference type="InterPro" id="IPR001041">
    <property type="entry name" value="2Fe-2S_ferredoxin-type"/>
</dbReference>
<dbReference type="InterPro" id="IPR036922">
    <property type="entry name" value="Rieske_2Fe-2S_sf"/>
</dbReference>
<evidence type="ECO:0000256" key="2">
    <source>
        <dbReference type="ARBA" id="ARBA00022723"/>
    </source>
</evidence>
<proteinExistence type="predicted"/>
<evidence type="ECO:0000256" key="1">
    <source>
        <dbReference type="ARBA" id="ARBA00022714"/>
    </source>
</evidence>
<dbReference type="CDD" id="cd00207">
    <property type="entry name" value="fer2"/>
    <property type="match status" value="1"/>
</dbReference>
<dbReference type="SUPFAM" id="SSF54292">
    <property type="entry name" value="2Fe-2S ferredoxin-like"/>
    <property type="match status" value="1"/>
</dbReference>
<dbReference type="InterPro" id="IPR001433">
    <property type="entry name" value="OxRdtase_FAD/NAD-bd"/>
</dbReference>
<dbReference type="GO" id="GO:0046872">
    <property type="term" value="F:metal ion binding"/>
    <property type="evidence" value="ECO:0007669"/>
    <property type="project" value="UniProtKB-KW"/>
</dbReference>
<dbReference type="Gene3D" id="3.10.20.30">
    <property type="match status" value="1"/>
</dbReference>
<dbReference type="PROSITE" id="PS51384">
    <property type="entry name" value="FAD_FR"/>
    <property type="match status" value="1"/>
</dbReference>
<dbReference type="InterPro" id="IPR017941">
    <property type="entry name" value="Rieske_2Fe-2S"/>
</dbReference>
<keyword evidence="1" id="KW-0001">2Fe-2S</keyword>
<dbReference type="InterPro" id="IPR017938">
    <property type="entry name" value="Riboflavin_synthase-like_b-brl"/>
</dbReference>
<sequence length="584" mass="63469">MKSFDTNRWYPIASASDLPSRHVYQTSLAGQELAVWRDDNGNVNAWENRCPHRGLRLTLGVNLGHELRCQYHGWTYETGSGGCTFVPAHRDATEPSSACVPTFAVREKEGLVWASLGTPLVEPEALQVGNSAHVRTLLRSLPFNASQEEISDALLSQVNKFAECVGGGELRAEVAADGIIKMQGRQDQKVIIFFLQPYSNHKAVVHTMVFAAGTATLAFKTQFSQVFTEFRRSIEASHVSAPKIEQIRTALTPATDVPAVVVPFPRAASTEFKCVVTTRLQETEDIISLWLKPVGRVLPQLSPGMHISVTTPAGPVRQYSVVNSPDERDAFIIGIKREPASRGGSQSMHEQVAEGTELAITVPRNAFPLLRNGKRPVLIAGGIGITPILAMAQALQANSEDFELHYFARGAEHIPFGERLRALGANLHVYAGLDAEATRVKLESVFASATPSQTDVYTCGPAAMINCVSDVAAARGIAEESIRFELFKNEDVPTGGAAFEVELAKSGKHFTVSSDKSLLKACWENGVNIEASCEQGVCGTCMTGVLSGDPEHHDTYLSKQERESGKWIMPCVSRCKNGKIVLDL</sequence>
<dbReference type="RefSeq" id="WP_116328219.1">
    <property type="nucleotide sequence ID" value="NZ_OFSW01000032.1"/>
</dbReference>
<dbReference type="PROSITE" id="PS00197">
    <property type="entry name" value="2FE2S_FER_1"/>
    <property type="match status" value="1"/>
</dbReference>
<dbReference type="SUPFAM" id="SSF50022">
    <property type="entry name" value="ISP domain"/>
    <property type="match status" value="1"/>
</dbReference>
<dbReference type="PANTHER" id="PTHR30212:SF2">
    <property type="entry name" value="PROTEIN YIIM"/>
    <property type="match status" value="1"/>
</dbReference>
<gene>
    <name evidence="8" type="primary">ndmD</name>
    <name evidence="8" type="ORF">CBM2594_U10037</name>
</gene>
<evidence type="ECO:0000256" key="3">
    <source>
        <dbReference type="ARBA" id="ARBA00023004"/>
    </source>
</evidence>
<dbReference type="Proteomes" id="UP000257139">
    <property type="component" value="Unassembled WGS sequence"/>
</dbReference>
<dbReference type="CDD" id="cd03469">
    <property type="entry name" value="Rieske_RO_Alpha_N"/>
    <property type="match status" value="1"/>
</dbReference>
<keyword evidence="4" id="KW-0411">Iron-sulfur</keyword>
<dbReference type="InterPro" id="IPR006058">
    <property type="entry name" value="2Fe2S_fd_BS"/>
</dbReference>
<feature type="domain" description="Rieske" evidence="6">
    <location>
        <begin position="9"/>
        <end position="114"/>
    </location>
</feature>
<organism evidence="8 9">
    <name type="scientific">Cupriavidus taiwanensis</name>
    <dbReference type="NCBI Taxonomy" id="164546"/>
    <lineage>
        <taxon>Bacteria</taxon>
        <taxon>Pseudomonadati</taxon>
        <taxon>Pseudomonadota</taxon>
        <taxon>Betaproteobacteria</taxon>
        <taxon>Burkholderiales</taxon>
        <taxon>Burkholderiaceae</taxon>
        <taxon>Cupriavidus</taxon>
    </lineage>
</organism>
<dbReference type="Gene3D" id="3.40.50.80">
    <property type="entry name" value="Nucleotide-binding domain of ferredoxin-NADP reductase (FNR) module"/>
    <property type="match status" value="1"/>
</dbReference>
<dbReference type="Pfam" id="PF00355">
    <property type="entry name" value="Rieske"/>
    <property type="match status" value="1"/>
</dbReference>
<feature type="domain" description="2Fe-2S ferredoxin-type" evidence="5">
    <location>
        <begin position="499"/>
        <end position="584"/>
    </location>
</feature>
<evidence type="ECO:0000259" key="5">
    <source>
        <dbReference type="PROSITE" id="PS51085"/>
    </source>
</evidence>
<dbReference type="Gene3D" id="2.102.10.10">
    <property type="entry name" value="Rieske [2Fe-2S] iron-sulphur domain"/>
    <property type="match status" value="1"/>
</dbReference>
<keyword evidence="2" id="KW-0479">Metal-binding</keyword>
<dbReference type="AlphaFoldDB" id="A0A7Z7JFB3"/>
<dbReference type="Pfam" id="PF00111">
    <property type="entry name" value="Fer2"/>
    <property type="match status" value="1"/>
</dbReference>
<feature type="domain" description="FAD-binding FR-type" evidence="7">
    <location>
        <begin position="269"/>
        <end position="370"/>
    </location>
</feature>
<reference evidence="8 9" key="1">
    <citation type="submission" date="2018-01" db="EMBL/GenBank/DDBJ databases">
        <authorList>
            <person name="Clerissi C."/>
        </authorList>
    </citation>
    <scope>NUCLEOTIDE SEQUENCE [LARGE SCALE GENOMIC DNA]</scope>
    <source>
        <strain evidence="8">Cupriavidus taiwanensis STM 6021</strain>
    </source>
</reference>
<dbReference type="PROSITE" id="PS51296">
    <property type="entry name" value="RIESKE"/>
    <property type="match status" value="1"/>
</dbReference>
<dbReference type="EC" id="1.-.-.-" evidence="8"/>
<dbReference type="EMBL" id="OGUU01000045">
    <property type="protein sequence ID" value="SPC25536.1"/>
    <property type="molecule type" value="Genomic_DNA"/>
</dbReference>
<evidence type="ECO:0000259" key="6">
    <source>
        <dbReference type="PROSITE" id="PS51296"/>
    </source>
</evidence>
<name>A0A7Z7JFB3_9BURK</name>
<dbReference type="Pfam" id="PF00175">
    <property type="entry name" value="NAD_binding_1"/>
    <property type="match status" value="1"/>
</dbReference>
<dbReference type="InterPro" id="IPR017927">
    <property type="entry name" value="FAD-bd_FR_type"/>
</dbReference>